<evidence type="ECO:0000256" key="3">
    <source>
        <dbReference type="SAM" id="Phobius"/>
    </source>
</evidence>
<dbReference type="GO" id="GO:0005484">
    <property type="term" value="F:SNAP receptor activity"/>
    <property type="evidence" value="ECO:0007669"/>
    <property type="project" value="InterPro"/>
</dbReference>
<dbReference type="CDD" id="cd15841">
    <property type="entry name" value="SNARE_Qc"/>
    <property type="match status" value="1"/>
</dbReference>
<feature type="transmembrane region" description="Helical" evidence="3">
    <location>
        <begin position="115"/>
        <end position="133"/>
    </location>
</feature>
<sequence length="134" mass="14836">MILGRSARNKKNDDPTPDEHIPLVRLDHSRFDPSQYLGSGPKADVVAARKEEVLDDMEAAVDRLGFIAHTIRSEVKEQDGMLDTLGDEVDDGSEGMGKVMKQITRLLGTPDRGRLYCILILIVVNVVLLIILTL</sequence>
<evidence type="ECO:0000256" key="1">
    <source>
        <dbReference type="ARBA" id="ARBA00009063"/>
    </source>
</evidence>
<keyword evidence="3" id="KW-1133">Transmembrane helix</keyword>
<keyword evidence="3" id="KW-0472">Membrane</keyword>
<dbReference type="PROSITE" id="PS00914">
    <property type="entry name" value="SYNTAXIN"/>
    <property type="match status" value="1"/>
</dbReference>
<dbReference type="GO" id="GO:0016020">
    <property type="term" value="C:membrane"/>
    <property type="evidence" value="ECO:0007669"/>
    <property type="project" value="InterPro"/>
</dbReference>
<dbReference type="SUPFAM" id="SSF58038">
    <property type="entry name" value="SNARE fusion complex"/>
    <property type="match status" value="1"/>
</dbReference>
<organism evidence="5">
    <name type="scientific">Amorphochlora amoebiformis</name>
    <dbReference type="NCBI Taxonomy" id="1561963"/>
    <lineage>
        <taxon>Eukaryota</taxon>
        <taxon>Sar</taxon>
        <taxon>Rhizaria</taxon>
        <taxon>Cercozoa</taxon>
        <taxon>Chlorarachniophyceae</taxon>
        <taxon>Amorphochlora</taxon>
    </lineage>
</organism>
<dbReference type="PROSITE" id="PS50192">
    <property type="entry name" value="T_SNARE"/>
    <property type="match status" value="1"/>
</dbReference>
<evidence type="ECO:0000259" key="4">
    <source>
        <dbReference type="PROSITE" id="PS50192"/>
    </source>
</evidence>
<evidence type="ECO:0000313" key="6">
    <source>
        <dbReference type="EMBL" id="CAD8458516.1"/>
    </source>
</evidence>
<feature type="region of interest" description="Disordered" evidence="2">
    <location>
        <begin position="1"/>
        <end position="21"/>
    </location>
</feature>
<feature type="compositionally biased region" description="Basic and acidic residues" evidence="2">
    <location>
        <begin position="10"/>
        <end position="21"/>
    </location>
</feature>
<dbReference type="InterPro" id="IPR006012">
    <property type="entry name" value="Syntaxin/epimorphin_CS"/>
</dbReference>
<reference evidence="5" key="1">
    <citation type="submission" date="2021-01" db="EMBL/GenBank/DDBJ databases">
        <authorList>
            <person name="Corre E."/>
            <person name="Pelletier E."/>
            <person name="Niang G."/>
            <person name="Scheremetjew M."/>
            <person name="Finn R."/>
            <person name="Kale V."/>
            <person name="Holt S."/>
            <person name="Cochrane G."/>
            <person name="Meng A."/>
            <person name="Brown T."/>
            <person name="Cohen L."/>
        </authorList>
    </citation>
    <scope>NUCLEOTIDE SEQUENCE</scope>
    <source>
        <strain evidence="5">CCMP2058</strain>
    </source>
</reference>
<dbReference type="AlphaFoldDB" id="A0A6T6XGP1"/>
<proteinExistence type="inferred from homology"/>
<comment type="similarity">
    <text evidence="1">Belongs to the syntaxin family.</text>
</comment>
<dbReference type="Gene3D" id="1.20.5.110">
    <property type="match status" value="1"/>
</dbReference>
<gene>
    <name evidence="5" type="ORF">LAMO00422_LOCUS17466</name>
    <name evidence="6" type="ORF">LAMO00422_LOCUS17467</name>
</gene>
<dbReference type="InterPro" id="IPR000727">
    <property type="entry name" value="T_SNARE_dom"/>
</dbReference>
<dbReference type="EMBL" id="HBEM01025756">
    <property type="protein sequence ID" value="CAD8458516.1"/>
    <property type="molecule type" value="Transcribed_RNA"/>
</dbReference>
<keyword evidence="3" id="KW-0812">Transmembrane</keyword>
<dbReference type="GO" id="GO:0006886">
    <property type="term" value="P:intracellular protein transport"/>
    <property type="evidence" value="ECO:0007669"/>
    <property type="project" value="InterPro"/>
</dbReference>
<accession>A0A6T6XGP1</accession>
<name>A0A6T6XGP1_9EUKA</name>
<feature type="domain" description="T-SNARE coiled-coil homology" evidence="4">
    <location>
        <begin position="44"/>
        <end position="106"/>
    </location>
</feature>
<evidence type="ECO:0000256" key="2">
    <source>
        <dbReference type="SAM" id="MobiDB-lite"/>
    </source>
</evidence>
<protein>
    <recommendedName>
        <fullName evidence="4">t-SNARE coiled-coil homology domain-containing protein</fullName>
    </recommendedName>
</protein>
<evidence type="ECO:0000313" key="5">
    <source>
        <dbReference type="EMBL" id="CAD8458515.1"/>
    </source>
</evidence>
<dbReference type="EMBL" id="HBEM01025755">
    <property type="protein sequence ID" value="CAD8458515.1"/>
    <property type="molecule type" value="Transcribed_RNA"/>
</dbReference>